<evidence type="ECO:0000313" key="3">
    <source>
        <dbReference type="Proteomes" id="UP001284601"/>
    </source>
</evidence>
<dbReference type="EMBL" id="JAWSTH010000132">
    <property type="protein sequence ID" value="MDW5598307.1"/>
    <property type="molecule type" value="Genomic_DNA"/>
</dbReference>
<feature type="signal peptide" evidence="1">
    <location>
        <begin position="1"/>
        <end position="19"/>
    </location>
</feature>
<protein>
    <recommendedName>
        <fullName evidence="4">DUF4430 domain-containing protein</fullName>
    </recommendedName>
</protein>
<comment type="caution">
    <text evidence="2">The sequence shown here is derived from an EMBL/GenBank/DDBJ whole genome shotgun (WGS) entry which is preliminary data.</text>
</comment>
<gene>
    <name evidence="2" type="ORF">R7226_28370</name>
</gene>
<dbReference type="Gene3D" id="2.170.130.30">
    <property type="match status" value="1"/>
</dbReference>
<organism evidence="2 3">
    <name type="scientific">Conexibacter stalactiti</name>
    <dbReference type="NCBI Taxonomy" id="1940611"/>
    <lineage>
        <taxon>Bacteria</taxon>
        <taxon>Bacillati</taxon>
        <taxon>Actinomycetota</taxon>
        <taxon>Thermoleophilia</taxon>
        <taxon>Solirubrobacterales</taxon>
        <taxon>Conexibacteraceae</taxon>
        <taxon>Conexibacter</taxon>
    </lineage>
</organism>
<evidence type="ECO:0000313" key="2">
    <source>
        <dbReference type="EMBL" id="MDW5598307.1"/>
    </source>
</evidence>
<sequence>MSRTILGSLIGALAVTALAAPLADAAGRPADVTVRVEGPRGTLVDTPVTTTTAAVVKDGDRAHACSGTSAAGALEQATEGEWTASYFRGLGYAVDAIDGVRPASANDYWTLWVNDRSSLTGLCDTELQDGDELLLFVCTSGPDFNCTNAPLGLVAPRTRNARPTVQVISFGPDGRTTPAAGATVSGGAAPVRADAQGNARVTLKRGESTLRATRTGSTPSARLFCADGRCGSSDRTPPLLSVRGISDGQTFAPARAPRALRGVARGLDGGIVELRLARRHDGRCTAYVGRIEDFVRCPRRGAPWFQAADRERWSYLLPARLAPGRYTLGVIAADGAGNSAKPLVVRFTVAERAAASAAVASGAHAVPGTPGAVVHAAAAPRVPVRVVGASGSTLARRTVAASATTAGVGRKRCAVAGGTPLAALLAVAHGGGPSVKLADFGSCGRRAADGSGLYVTSIAGKRAAGQAGWVYAVGGRLGSAGAADPSGPFGSGLLKGGQSVVWFWCKRANACEKEIP</sequence>
<evidence type="ECO:0000256" key="1">
    <source>
        <dbReference type="SAM" id="SignalP"/>
    </source>
</evidence>
<keyword evidence="1" id="KW-0732">Signal</keyword>
<evidence type="ECO:0008006" key="4">
    <source>
        <dbReference type="Google" id="ProtNLM"/>
    </source>
</evidence>
<proteinExistence type="predicted"/>
<reference evidence="2 3" key="2">
    <citation type="submission" date="2023-10" db="EMBL/GenBank/DDBJ databases">
        <authorList>
            <person name="Han X.F."/>
        </authorList>
    </citation>
    <scope>NUCLEOTIDE SEQUENCE [LARGE SCALE GENOMIC DNA]</scope>
    <source>
        <strain evidence="2 3">KCTC 39840</strain>
    </source>
</reference>
<reference evidence="3" key="1">
    <citation type="submission" date="2023-07" db="EMBL/GenBank/DDBJ databases">
        <title>Conexibacter stalactiti sp. nov., isolated from stalactites in a lava cave and emended description of the genus Conexibacter.</title>
        <authorList>
            <person name="Lee S.D."/>
        </authorList>
    </citation>
    <scope>NUCLEOTIDE SEQUENCE [LARGE SCALE GENOMIC DNA]</scope>
    <source>
        <strain evidence="3">KCTC 39840</strain>
    </source>
</reference>
<dbReference type="RefSeq" id="WP_318600832.1">
    <property type="nucleotide sequence ID" value="NZ_JAWSTH010000132.1"/>
</dbReference>
<dbReference type="Proteomes" id="UP001284601">
    <property type="component" value="Unassembled WGS sequence"/>
</dbReference>
<name>A0ABU4HYA3_9ACTN</name>
<accession>A0ABU4HYA3</accession>
<keyword evidence="3" id="KW-1185">Reference proteome</keyword>
<feature type="chain" id="PRO_5045725587" description="DUF4430 domain-containing protein" evidence="1">
    <location>
        <begin position="20"/>
        <end position="516"/>
    </location>
</feature>